<dbReference type="Pfam" id="PF00296">
    <property type="entry name" value="Bac_luciferase"/>
    <property type="match status" value="1"/>
</dbReference>
<feature type="domain" description="Luciferase-like" evidence="2">
    <location>
        <begin position="11"/>
        <end position="292"/>
    </location>
</feature>
<name>A0ABT5J197_9NEIS</name>
<dbReference type="InterPro" id="IPR050766">
    <property type="entry name" value="Bact_Lucif_Oxidored"/>
</dbReference>
<dbReference type="Proteomes" id="UP001219956">
    <property type="component" value="Unassembled WGS sequence"/>
</dbReference>
<comment type="similarity">
    <text evidence="1">To bacterial alkanal monooxygenase alpha and beta chains.</text>
</comment>
<dbReference type="PANTHER" id="PTHR30137:SF20">
    <property type="entry name" value="N-ACETYL-S-ALKYLCYSTEINE MONOOXYGENASE"/>
    <property type="match status" value="1"/>
</dbReference>
<dbReference type="SUPFAM" id="SSF51679">
    <property type="entry name" value="Bacterial luciferase-like"/>
    <property type="match status" value="1"/>
</dbReference>
<proteinExistence type="predicted"/>
<sequence length="332" mass="35721">MAYLLSLLDKSPQAPGLSAAEALAATVAQARLADDLGYHRFWLAEHHNNAQLASSAPEVLIAYILARTSRIRVGSGGVMLQHYSPFKVAEVFNTLANLAPGRVDLGIGKAPGGLPLSSNALQRYHHQADKPDFAAQLAELVTWLEDSRRDSEPAELQATPLAGERLQGVLLGGSPESAALAARYGWDFAFAGHFNGDPANLERSIDTYRQATGRVPALALYAFAAESREAAQQQVGQLQLFKVTLPDGRSVNVPTREAAAEYARQAGSADYRLEEKHPHVVAGTAADVHAELARLQQRYGIGEFILDNPVPHFAARRQSIALLAQARQPALA</sequence>
<evidence type="ECO:0000256" key="1">
    <source>
        <dbReference type="ARBA" id="ARBA00007789"/>
    </source>
</evidence>
<dbReference type="NCBIfam" id="TIGR03558">
    <property type="entry name" value="oxido_grp_1"/>
    <property type="match status" value="1"/>
</dbReference>
<dbReference type="InterPro" id="IPR036661">
    <property type="entry name" value="Luciferase-like_sf"/>
</dbReference>
<dbReference type="Gene3D" id="3.20.20.30">
    <property type="entry name" value="Luciferase-like domain"/>
    <property type="match status" value="1"/>
</dbReference>
<organism evidence="3 4">
    <name type="scientific">Vogesella aquatica</name>
    <dbReference type="NCBI Taxonomy" id="2984206"/>
    <lineage>
        <taxon>Bacteria</taxon>
        <taxon>Pseudomonadati</taxon>
        <taxon>Pseudomonadota</taxon>
        <taxon>Betaproteobacteria</taxon>
        <taxon>Neisseriales</taxon>
        <taxon>Chromobacteriaceae</taxon>
        <taxon>Vogesella</taxon>
    </lineage>
</organism>
<comment type="caution">
    <text evidence="3">The sequence shown here is derived from an EMBL/GenBank/DDBJ whole genome shotgun (WGS) entry which is preliminary data.</text>
</comment>
<dbReference type="EC" id="1.-.-.-" evidence="3"/>
<reference evidence="3 4" key="1">
    <citation type="submission" date="2023-01" db="EMBL/GenBank/DDBJ databases">
        <title>Novel species of the genus Vogesella isolated from rivers.</title>
        <authorList>
            <person name="Lu H."/>
        </authorList>
    </citation>
    <scope>NUCLEOTIDE SEQUENCE [LARGE SCALE GENOMIC DNA]</scope>
    <source>
        <strain evidence="3 4">DC21W</strain>
    </source>
</reference>
<evidence type="ECO:0000259" key="2">
    <source>
        <dbReference type="Pfam" id="PF00296"/>
    </source>
</evidence>
<dbReference type="RefSeq" id="WP_272752823.1">
    <property type="nucleotide sequence ID" value="NZ_JAQQLF010000022.1"/>
</dbReference>
<keyword evidence="4" id="KW-1185">Reference proteome</keyword>
<dbReference type="InterPro" id="IPR011251">
    <property type="entry name" value="Luciferase-like_dom"/>
</dbReference>
<gene>
    <name evidence="3" type="ORF">PQU95_15365</name>
</gene>
<accession>A0ABT5J197</accession>
<evidence type="ECO:0000313" key="3">
    <source>
        <dbReference type="EMBL" id="MDC7718586.1"/>
    </source>
</evidence>
<evidence type="ECO:0000313" key="4">
    <source>
        <dbReference type="Proteomes" id="UP001219956"/>
    </source>
</evidence>
<dbReference type="GO" id="GO:0016491">
    <property type="term" value="F:oxidoreductase activity"/>
    <property type="evidence" value="ECO:0007669"/>
    <property type="project" value="UniProtKB-KW"/>
</dbReference>
<dbReference type="InterPro" id="IPR019949">
    <property type="entry name" value="CmoO-like"/>
</dbReference>
<dbReference type="EMBL" id="JAQQLF010000022">
    <property type="protein sequence ID" value="MDC7718586.1"/>
    <property type="molecule type" value="Genomic_DNA"/>
</dbReference>
<keyword evidence="3" id="KW-0560">Oxidoreductase</keyword>
<dbReference type="PANTHER" id="PTHR30137">
    <property type="entry name" value="LUCIFERASE-LIKE MONOOXYGENASE"/>
    <property type="match status" value="1"/>
</dbReference>
<protein>
    <submittedName>
        <fullName evidence="3">MsnO8 family LLM class oxidoreductase</fullName>
        <ecNumber evidence="3">1.-.-.-</ecNumber>
    </submittedName>
</protein>